<evidence type="ECO:0000256" key="1">
    <source>
        <dbReference type="ARBA" id="ARBA00000439"/>
    </source>
</evidence>
<dbReference type="Pfam" id="PF21226">
    <property type="entry name" value="MalQ_N"/>
    <property type="match status" value="1"/>
</dbReference>
<evidence type="ECO:0000313" key="12">
    <source>
        <dbReference type="EMBL" id="SDG40580.1"/>
    </source>
</evidence>
<dbReference type="NCBIfam" id="TIGR00217">
    <property type="entry name" value="malQ"/>
    <property type="match status" value="1"/>
</dbReference>
<dbReference type="GO" id="GO:0004134">
    <property type="term" value="F:4-alpha-glucanotransferase activity"/>
    <property type="evidence" value="ECO:0007669"/>
    <property type="project" value="UniProtKB-EC"/>
</dbReference>
<name>A0A1G7U198_9PROT</name>
<sequence>MAEPLKARIARLAGIETGHHDLLGTYHPTSPEARDAMLAGMGFPVADAADREAARRALEDGPWLDWLPPVVVLRQGRHLEVPLSLPERAGQDILDWKLELEDGDLIEGVAEAEHLHRVANRAVDGERRFRCLLPLTPKRARPLPPGYHRLSVRGNHGLGRTTLILAPAACWLPPGMAHGGRLWGTNCHLYALRAGPSRDVGMGTFSQLAELAAGTAKLGGSVVGLNPLHALFPQVPDHASPYSPSSRLFLNPLYIDPRAVPEWAGLDDPEAALDAKAARRLGRRDEVDYAGVDALLRPAFQALFERFEATADPDSERHAAFTAFLEAGGEPLARFAIHQALAERHGPHWTSWPAALRDPFSAEVARFAEAHAREVRHHAWLQFEADRQLAAAAEAGRRAGLDPGLYRDLAVGVAGDGADAWIDPGLYCLDVRFGAPPDAFNPYGQDWGLPPLNPHALKADAYRPFTAMLRANMAHAGAIRIDHAMSLMRLYWIPAGADGRSGSYVRYPLDDLMGVLALESHRQKCLVIGEDLGTVPAGFPERMAAENVLSYRLFYFQRWESGLFRRPELYPAKALATPGSHDMYTIVGHWQGTDVDLTHQLEVVAEGAEVEADRAERAADRRRLVDALVDQKLLPVDFPVVAELDEARLADLMVAIHAFLARSPAHLMLVNVDDLALEERQLNLPGTVDAYPNWRRRLGKPVKGLLGSDLAQRLAAAIRQAR</sequence>
<evidence type="ECO:0000313" key="13">
    <source>
        <dbReference type="Proteomes" id="UP000217076"/>
    </source>
</evidence>
<dbReference type="SUPFAM" id="SSF51445">
    <property type="entry name" value="(Trans)glycosidases"/>
    <property type="match status" value="1"/>
</dbReference>
<dbReference type="InterPro" id="IPR003385">
    <property type="entry name" value="Glyco_hydro_77"/>
</dbReference>
<keyword evidence="5 10" id="KW-0328">Glycosyltransferase</keyword>
<gene>
    <name evidence="12" type="ORF">SAMN05421742_101152</name>
</gene>
<keyword evidence="7 10" id="KW-0119">Carbohydrate metabolism</keyword>
<protein>
    <recommendedName>
        <fullName evidence="4 10">4-alpha-glucanotransferase</fullName>
        <ecNumber evidence="3 10">2.4.1.25</ecNumber>
    </recommendedName>
    <alternativeName>
        <fullName evidence="8 10">Amylomaltase</fullName>
    </alternativeName>
    <alternativeName>
        <fullName evidence="9 10">Disproportionating enzyme</fullName>
    </alternativeName>
</protein>
<keyword evidence="6 10" id="KW-0808">Transferase</keyword>
<reference evidence="13" key="1">
    <citation type="submission" date="2016-10" db="EMBL/GenBank/DDBJ databases">
        <authorList>
            <person name="Varghese N."/>
            <person name="Submissions S."/>
        </authorList>
    </citation>
    <scope>NUCLEOTIDE SEQUENCE [LARGE SCALE GENOMIC DNA]</scope>
    <source>
        <strain evidence="13">930I</strain>
    </source>
</reference>
<evidence type="ECO:0000256" key="2">
    <source>
        <dbReference type="ARBA" id="ARBA00005684"/>
    </source>
</evidence>
<dbReference type="InterPro" id="IPR017853">
    <property type="entry name" value="GH"/>
</dbReference>
<dbReference type="Proteomes" id="UP000217076">
    <property type="component" value="Unassembled WGS sequence"/>
</dbReference>
<dbReference type="PANTHER" id="PTHR32438">
    <property type="entry name" value="4-ALPHA-GLUCANOTRANSFERASE DPE1, CHLOROPLASTIC/AMYLOPLASTIC"/>
    <property type="match status" value="1"/>
</dbReference>
<organism evidence="12 13">
    <name type="scientific">Roseospirillum parvum</name>
    <dbReference type="NCBI Taxonomy" id="83401"/>
    <lineage>
        <taxon>Bacteria</taxon>
        <taxon>Pseudomonadati</taxon>
        <taxon>Pseudomonadota</taxon>
        <taxon>Alphaproteobacteria</taxon>
        <taxon>Rhodospirillales</taxon>
        <taxon>Rhodospirillaceae</taxon>
        <taxon>Roseospirillum</taxon>
    </lineage>
</organism>
<evidence type="ECO:0000256" key="6">
    <source>
        <dbReference type="ARBA" id="ARBA00022679"/>
    </source>
</evidence>
<dbReference type="OrthoDB" id="9763489at2"/>
<accession>A0A1G7U198</accession>
<evidence type="ECO:0000256" key="8">
    <source>
        <dbReference type="ARBA" id="ARBA00031423"/>
    </source>
</evidence>
<comment type="catalytic activity">
    <reaction evidence="1 10">
        <text>Transfers a segment of a (1-&gt;4)-alpha-D-glucan to a new position in an acceptor, which may be glucose or a (1-&gt;4)-alpha-D-glucan.</text>
        <dbReference type="EC" id="2.4.1.25"/>
    </reaction>
</comment>
<evidence type="ECO:0000256" key="5">
    <source>
        <dbReference type="ARBA" id="ARBA00022676"/>
    </source>
</evidence>
<dbReference type="GO" id="GO:0005975">
    <property type="term" value="P:carbohydrate metabolic process"/>
    <property type="evidence" value="ECO:0007669"/>
    <property type="project" value="InterPro"/>
</dbReference>
<evidence type="ECO:0000256" key="7">
    <source>
        <dbReference type="ARBA" id="ARBA00023277"/>
    </source>
</evidence>
<dbReference type="Pfam" id="PF02446">
    <property type="entry name" value="Glyco_hydro_77"/>
    <property type="match status" value="1"/>
</dbReference>
<dbReference type="PANTHER" id="PTHR32438:SF5">
    <property type="entry name" value="4-ALPHA-GLUCANOTRANSFERASE DPE1, CHLOROPLASTIC_AMYLOPLASTIC"/>
    <property type="match status" value="1"/>
</dbReference>
<evidence type="ECO:0000256" key="4">
    <source>
        <dbReference type="ARBA" id="ARBA00020295"/>
    </source>
</evidence>
<evidence type="ECO:0000256" key="3">
    <source>
        <dbReference type="ARBA" id="ARBA00012560"/>
    </source>
</evidence>
<keyword evidence="13" id="KW-1185">Reference proteome</keyword>
<dbReference type="InterPro" id="IPR048458">
    <property type="entry name" value="MalQ_N"/>
</dbReference>
<dbReference type="AlphaFoldDB" id="A0A1G7U198"/>
<comment type="similarity">
    <text evidence="2 10">Belongs to the disproportionating enzyme family.</text>
</comment>
<dbReference type="Gene3D" id="3.20.20.80">
    <property type="entry name" value="Glycosidases"/>
    <property type="match status" value="1"/>
</dbReference>
<proteinExistence type="inferred from homology"/>
<dbReference type="RefSeq" id="WP_092614024.1">
    <property type="nucleotide sequence ID" value="NZ_FNCV01000001.1"/>
</dbReference>
<dbReference type="EMBL" id="FNCV01000001">
    <property type="protein sequence ID" value="SDG40580.1"/>
    <property type="molecule type" value="Genomic_DNA"/>
</dbReference>
<feature type="domain" description="MalQ N-terminal beta-sandwich" evidence="11">
    <location>
        <begin position="67"/>
        <end position="167"/>
    </location>
</feature>
<dbReference type="EC" id="2.4.1.25" evidence="3 10"/>
<dbReference type="STRING" id="83401.SAMN05421742_101152"/>
<evidence type="ECO:0000256" key="9">
    <source>
        <dbReference type="ARBA" id="ARBA00031501"/>
    </source>
</evidence>
<evidence type="ECO:0000259" key="11">
    <source>
        <dbReference type="Pfam" id="PF21226"/>
    </source>
</evidence>
<evidence type="ECO:0000256" key="10">
    <source>
        <dbReference type="RuleBase" id="RU361207"/>
    </source>
</evidence>